<dbReference type="InterPro" id="IPR001387">
    <property type="entry name" value="Cro/C1-type_HTH"/>
</dbReference>
<dbReference type="GO" id="GO:0003677">
    <property type="term" value="F:DNA binding"/>
    <property type="evidence" value="ECO:0007669"/>
    <property type="project" value="InterPro"/>
</dbReference>
<comment type="caution">
    <text evidence="2">The sequence shown here is derived from an EMBL/GenBank/DDBJ whole genome shotgun (WGS) entry which is preliminary data.</text>
</comment>
<keyword evidence="3" id="KW-1185">Reference proteome</keyword>
<dbReference type="EMBL" id="RCNT01000009">
    <property type="protein sequence ID" value="RMA41106.1"/>
    <property type="molecule type" value="Genomic_DNA"/>
</dbReference>
<dbReference type="AlphaFoldDB" id="A0A3L9Y4Q0"/>
<feature type="domain" description="HTH cro/C1-type" evidence="1">
    <location>
        <begin position="14"/>
        <end position="67"/>
    </location>
</feature>
<dbReference type="SUPFAM" id="SSF47413">
    <property type="entry name" value="lambda repressor-like DNA-binding domains"/>
    <property type="match status" value="1"/>
</dbReference>
<dbReference type="PROSITE" id="PS50943">
    <property type="entry name" value="HTH_CROC1"/>
    <property type="match status" value="1"/>
</dbReference>
<dbReference type="Proteomes" id="UP000281343">
    <property type="component" value="Unassembled WGS sequence"/>
</dbReference>
<organism evidence="2 3">
    <name type="scientific">Rhodophyticola porphyridii</name>
    <dbReference type="NCBI Taxonomy" id="1852017"/>
    <lineage>
        <taxon>Bacteria</taxon>
        <taxon>Pseudomonadati</taxon>
        <taxon>Pseudomonadota</taxon>
        <taxon>Alphaproteobacteria</taxon>
        <taxon>Rhodobacterales</taxon>
        <taxon>Roseobacteraceae</taxon>
        <taxon>Rhodophyticola</taxon>
    </lineage>
</organism>
<dbReference type="InterPro" id="IPR010982">
    <property type="entry name" value="Lambda_DNA-bd_dom_sf"/>
</dbReference>
<protein>
    <submittedName>
        <fullName evidence="2">XRE family transcriptional regulator</fullName>
    </submittedName>
</protein>
<proteinExistence type="predicted"/>
<dbReference type="Gene3D" id="1.10.260.40">
    <property type="entry name" value="lambda repressor-like DNA-binding domains"/>
    <property type="match status" value="1"/>
</dbReference>
<gene>
    <name evidence="2" type="ORF">D9R08_16635</name>
</gene>
<dbReference type="RefSeq" id="WP_121899187.1">
    <property type="nucleotide sequence ID" value="NZ_RCNT01000009.1"/>
</dbReference>
<name>A0A3L9Y4Q0_9RHOB</name>
<evidence type="ECO:0000313" key="3">
    <source>
        <dbReference type="Proteomes" id="UP000281343"/>
    </source>
</evidence>
<evidence type="ECO:0000313" key="2">
    <source>
        <dbReference type="EMBL" id="RMA41106.1"/>
    </source>
</evidence>
<sequence>MNQPFDAQGFFAALNAHRESKGLTWKQVASKTGVAASTLTRMGQGKRPDVDGLASLASWSGIDVRKFYRLGEQGDAEPLAEITTILRADKNLEQEAVKALEVMLKTAYQQMRRKDDET</sequence>
<accession>A0A3L9Y4Q0</accession>
<dbReference type="Pfam" id="PF01381">
    <property type="entry name" value="HTH_3"/>
    <property type="match status" value="1"/>
</dbReference>
<dbReference type="OrthoDB" id="513181at2"/>
<reference evidence="2 3" key="1">
    <citation type="submission" date="2018-10" db="EMBL/GenBank/DDBJ databases">
        <authorList>
            <person name="Jung H.S."/>
            <person name="Jeon C.O."/>
        </authorList>
    </citation>
    <scope>NUCLEOTIDE SEQUENCE [LARGE SCALE GENOMIC DNA]</scope>
    <source>
        <strain evidence="2 3">MA-7-27</strain>
    </source>
</reference>
<dbReference type="CDD" id="cd00093">
    <property type="entry name" value="HTH_XRE"/>
    <property type="match status" value="1"/>
</dbReference>
<evidence type="ECO:0000259" key="1">
    <source>
        <dbReference type="PROSITE" id="PS50943"/>
    </source>
</evidence>